<feature type="signal peptide" evidence="1">
    <location>
        <begin position="1"/>
        <end position="20"/>
    </location>
</feature>
<evidence type="ECO:0000313" key="2">
    <source>
        <dbReference type="EMBL" id="MDT1062293.1"/>
    </source>
</evidence>
<sequence length="136" mass="14369">MTRATIAFGCLAVIALSSCAPPVERCEARVSSEYAQVSRLLAEVQGNLSRGYAWQNEIRDGGGFSFCAGGYNGDYGGWGWGGVGLGTCYGGTDVVRTRVPIDPAAEMRKRDALQKRLDALAAQGPAECAARYGQAQ</sequence>
<dbReference type="RefSeq" id="WP_311759390.1">
    <property type="nucleotide sequence ID" value="NZ_JAVRQI010000007.1"/>
</dbReference>
<proteinExistence type="predicted"/>
<gene>
    <name evidence="2" type="ORF">RM190_10510</name>
</gene>
<evidence type="ECO:0008006" key="4">
    <source>
        <dbReference type="Google" id="ProtNLM"/>
    </source>
</evidence>
<reference evidence="3" key="1">
    <citation type="submission" date="2023-07" db="EMBL/GenBank/DDBJ databases">
        <title>Characterization of two Paracoccaceae strains isolated from Phycosphere and proposal of Xinfangfangia lacusdiani sp. nov.</title>
        <authorList>
            <person name="Deng Y."/>
            <person name="Zhang Y.Q."/>
        </authorList>
    </citation>
    <scope>NUCLEOTIDE SEQUENCE [LARGE SCALE GENOMIC DNA]</scope>
    <source>
        <strain evidence="3">CPCC 101403</strain>
    </source>
</reference>
<dbReference type="EMBL" id="JAVRQI010000007">
    <property type="protein sequence ID" value="MDT1062293.1"/>
    <property type="molecule type" value="Genomic_DNA"/>
</dbReference>
<name>A0ABU3EDH7_9RHOB</name>
<keyword evidence="1" id="KW-0732">Signal</keyword>
<evidence type="ECO:0000256" key="1">
    <source>
        <dbReference type="SAM" id="SignalP"/>
    </source>
</evidence>
<dbReference type="Proteomes" id="UP001251085">
    <property type="component" value="Unassembled WGS sequence"/>
</dbReference>
<accession>A0ABU3EDH7</accession>
<protein>
    <recommendedName>
        <fullName evidence="4">Lipoprotein</fullName>
    </recommendedName>
</protein>
<dbReference type="PROSITE" id="PS51257">
    <property type="entry name" value="PROKAR_LIPOPROTEIN"/>
    <property type="match status" value="1"/>
</dbReference>
<organism evidence="2 3">
    <name type="scientific">Paracoccus broussonetiae</name>
    <dbReference type="NCBI Taxonomy" id="3075834"/>
    <lineage>
        <taxon>Bacteria</taxon>
        <taxon>Pseudomonadati</taxon>
        <taxon>Pseudomonadota</taxon>
        <taxon>Alphaproteobacteria</taxon>
        <taxon>Rhodobacterales</taxon>
        <taxon>Paracoccaceae</taxon>
        <taxon>Paracoccus</taxon>
    </lineage>
</organism>
<comment type="caution">
    <text evidence="2">The sequence shown here is derived from an EMBL/GenBank/DDBJ whole genome shotgun (WGS) entry which is preliminary data.</text>
</comment>
<keyword evidence="3" id="KW-1185">Reference proteome</keyword>
<evidence type="ECO:0000313" key="3">
    <source>
        <dbReference type="Proteomes" id="UP001251085"/>
    </source>
</evidence>
<feature type="chain" id="PRO_5045567613" description="Lipoprotein" evidence="1">
    <location>
        <begin position="21"/>
        <end position="136"/>
    </location>
</feature>